<feature type="transmembrane region" description="Helical" evidence="4">
    <location>
        <begin position="109"/>
        <end position="132"/>
    </location>
</feature>
<proteinExistence type="predicted"/>
<feature type="transmembrane region" description="Helical" evidence="4">
    <location>
        <begin position="305"/>
        <end position="328"/>
    </location>
</feature>
<keyword evidence="2 4" id="KW-1133">Transmembrane helix</keyword>
<feature type="transmembrane region" description="Helical" evidence="4">
    <location>
        <begin position="172"/>
        <end position="194"/>
    </location>
</feature>
<evidence type="ECO:0000256" key="1">
    <source>
        <dbReference type="ARBA" id="ARBA00022692"/>
    </source>
</evidence>
<accession>A0ABP6VBJ1</accession>
<feature type="transmembrane region" description="Helical" evidence="4">
    <location>
        <begin position="56"/>
        <end position="79"/>
    </location>
</feature>
<feature type="transmembrane region" description="Helical" evidence="4">
    <location>
        <begin position="281"/>
        <end position="299"/>
    </location>
</feature>
<evidence type="ECO:0000256" key="2">
    <source>
        <dbReference type="ARBA" id="ARBA00022989"/>
    </source>
</evidence>
<feature type="transmembrane region" description="Helical" evidence="4">
    <location>
        <begin position="144"/>
        <end position="166"/>
    </location>
</feature>
<dbReference type="CDD" id="cd17339">
    <property type="entry name" value="MFS_NIMT_CynX_like"/>
    <property type="match status" value="1"/>
</dbReference>
<dbReference type="InterPro" id="IPR036259">
    <property type="entry name" value="MFS_trans_sf"/>
</dbReference>
<organism evidence="5 6">
    <name type="scientific">Zobellella aerophila</name>
    <dbReference type="NCBI Taxonomy" id="870480"/>
    <lineage>
        <taxon>Bacteria</taxon>
        <taxon>Pseudomonadati</taxon>
        <taxon>Pseudomonadota</taxon>
        <taxon>Gammaproteobacteria</taxon>
        <taxon>Aeromonadales</taxon>
        <taxon>Aeromonadaceae</taxon>
        <taxon>Zobellella</taxon>
    </lineage>
</organism>
<feature type="transmembrane region" description="Helical" evidence="4">
    <location>
        <begin position="254"/>
        <end position="274"/>
    </location>
</feature>
<feature type="transmembrane region" description="Helical" evidence="4">
    <location>
        <begin position="86"/>
        <end position="103"/>
    </location>
</feature>
<dbReference type="Pfam" id="PF07690">
    <property type="entry name" value="MFS_1"/>
    <property type="match status" value="1"/>
</dbReference>
<keyword evidence="1 4" id="KW-0812">Transmembrane</keyword>
<feature type="transmembrane region" description="Helical" evidence="4">
    <location>
        <begin position="340"/>
        <end position="359"/>
    </location>
</feature>
<dbReference type="SUPFAM" id="SSF103473">
    <property type="entry name" value="MFS general substrate transporter"/>
    <property type="match status" value="1"/>
</dbReference>
<keyword evidence="6" id="KW-1185">Reference proteome</keyword>
<evidence type="ECO:0000256" key="4">
    <source>
        <dbReference type="SAM" id="Phobius"/>
    </source>
</evidence>
<feature type="transmembrane region" description="Helical" evidence="4">
    <location>
        <begin position="215"/>
        <end position="234"/>
    </location>
</feature>
<name>A0ABP6VBJ1_9GAMM</name>
<evidence type="ECO:0000256" key="3">
    <source>
        <dbReference type="ARBA" id="ARBA00023136"/>
    </source>
</evidence>
<sequence>MTTIKYPDGPFSGRPLLALLAVMALMLAAANLRGGLVVVGPLVQEIRDALQISSSGFSMLTTLPLICFGGMSICVPWLTRRCAPQFLAISGLLVISIGAGLRVTESYALVIAGTLLLGLAIALLNVLIPGLVKAFFPRKMGMMTGLYSVTLSLGAGLGVYLAVPLMNHFGSWRYPMVLWALFPLVSLLFWLPMLKAKGVGRPQNPVKVSLWRDGLAWSITFYMGLQSFFFYSMATWLPKMLIDTGLDAGQAGNATAMINLVSIPFNLFVPILAARMGSQRPLAVAIFLLSVIGLGGLWWDAAATPWLWASLIGAGGGGALSLALSFFVLRASNTAQATALSAMAQSIGYLLAAVGPFLLGMLKDLSGTWQLALLLLMMMQLIQFGCGWHAARAINVVPDQDKAGSALQKLKSPNR</sequence>
<evidence type="ECO:0000313" key="5">
    <source>
        <dbReference type="EMBL" id="GAA3532615.1"/>
    </source>
</evidence>
<dbReference type="PANTHER" id="PTHR23523:SF2">
    <property type="entry name" value="2-NITROIMIDAZOLE TRANSPORTER"/>
    <property type="match status" value="1"/>
</dbReference>
<dbReference type="Gene3D" id="1.20.1250.20">
    <property type="entry name" value="MFS general substrate transporter like domains"/>
    <property type="match status" value="2"/>
</dbReference>
<dbReference type="PANTHER" id="PTHR23523">
    <property type="match status" value="1"/>
</dbReference>
<feature type="transmembrane region" description="Helical" evidence="4">
    <location>
        <begin position="371"/>
        <end position="391"/>
    </location>
</feature>
<comment type="caution">
    <text evidence="5">The sequence shown here is derived from an EMBL/GenBank/DDBJ whole genome shotgun (WGS) entry which is preliminary data.</text>
</comment>
<keyword evidence="3 4" id="KW-0472">Membrane</keyword>
<dbReference type="InterPro" id="IPR052524">
    <property type="entry name" value="MFS_Cyanate_Porter"/>
</dbReference>
<gene>
    <name evidence="5" type="ORF">GCM10022394_09910</name>
</gene>
<dbReference type="RefSeq" id="WP_344955346.1">
    <property type="nucleotide sequence ID" value="NZ_BAABCX010000001.1"/>
</dbReference>
<dbReference type="EMBL" id="BAABCX010000001">
    <property type="protein sequence ID" value="GAA3532615.1"/>
    <property type="molecule type" value="Genomic_DNA"/>
</dbReference>
<dbReference type="Proteomes" id="UP001500795">
    <property type="component" value="Unassembled WGS sequence"/>
</dbReference>
<dbReference type="InterPro" id="IPR011701">
    <property type="entry name" value="MFS"/>
</dbReference>
<evidence type="ECO:0000313" key="6">
    <source>
        <dbReference type="Proteomes" id="UP001500795"/>
    </source>
</evidence>
<protein>
    <submittedName>
        <fullName evidence="5">CynX/NimT family MFS transporter</fullName>
    </submittedName>
</protein>
<reference evidence="6" key="1">
    <citation type="journal article" date="2019" name="Int. J. Syst. Evol. Microbiol.">
        <title>The Global Catalogue of Microorganisms (GCM) 10K type strain sequencing project: providing services to taxonomists for standard genome sequencing and annotation.</title>
        <authorList>
            <consortium name="The Broad Institute Genomics Platform"/>
            <consortium name="The Broad Institute Genome Sequencing Center for Infectious Disease"/>
            <person name="Wu L."/>
            <person name="Ma J."/>
        </authorList>
    </citation>
    <scope>NUCLEOTIDE SEQUENCE [LARGE SCALE GENOMIC DNA]</scope>
    <source>
        <strain evidence="6">JCM 17110</strain>
    </source>
</reference>